<name>A0A9P4P1G7_9PEZI</name>
<dbReference type="AlphaFoldDB" id="A0A9P4P1G7"/>
<evidence type="ECO:0000313" key="1">
    <source>
        <dbReference type="EMBL" id="KAF2435570.1"/>
    </source>
</evidence>
<keyword evidence="2" id="KW-1185">Reference proteome</keyword>
<accession>A0A9P4P1G7</accession>
<gene>
    <name evidence="1" type="ORF">EJ08DRAFT_656565</name>
</gene>
<protein>
    <submittedName>
        <fullName evidence="1">Uncharacterized protein</fullName>
    </submittedName>
</protein>
<comment type="caution">
    <text evidence="1">The sequence shown here is derived from an EMBL/GenBank/DDBJ whole genome shotgun (WGS) entry which is preliminary data.</text>
</comment>
<sequence>MSTTIRDQPGKKAELDTLAVGDQIEQTFNSDFEVYSLLSAISQDTEYANITICDFCRRLSTITNTDEYFTHTGFKKAKALFRRYMTTLALKQDNHKSLPEGSHMAIECGGLADSDHWGDALCDLALPKTIEKTDGSFITVKDFVEAFDEYVNDLHETLIDVTAYWDDCV</sequence>
<dbReference type="Proteomes" id="UP000800235">
    <property type="component" value="Unassembled WGS sequence"/>
</dbReference>
<proteinExistence type="predicted"/>
<organism evidence="1 2">
    <name type="scientific">Tothia fuscella</name>
    <dbReference type="NCBI Taxonomy" id="1048955"/>
    <lineage>
        <taxon>Eukaryota</taxon>
        <taxon>Fungi</taxon>
        <taxon>Dikarya</taxon>
        <taxon>Ascomycota</taxon>
        <taxon>Pezizomycotina</taxon>
        <taxon>Dothideomycetes</taxon>
        <taxon>Pleosporomycetidae</taxon>
        <taxon>Venturiales</taxon>
        <taxon>Cylindrosympodiaceae</taxon>
        <taxon>Tothia</taxon>
    </lineage>
</organism>
<evidence type="ECO:0000313" key="2">
    <source>
        <dbReference type="Proteomes" id="UP000800235"/>
    </source>
</evidence>
<dbReference type="EMBL" id="MU007013">
    <property type="protein sequence ID" value="KAF2435570.1"/>
    <property type="molecule type" value="Genomic_DNA"/>
</dbReference>
<reference evidence="1" key="1">
    <citation type="journal article" date="2020" name="Stud. Mycol.">
        <title>101 Dothideomycetes genomes: a test case for predicting lifestyles and emergence of pathogens.</title>
        <authorList>
            <person name="Haridas S."/>
            <person name="Albert R."/>
            <person name="Binder M."/>
            <person name="Bloem J."/>
            <person name="Labutti K."/>
            <person name="Salamov A."/>
            <person name="Andreopoulos B."/>
            <person name="Baker S."/>
            <person name="Barry K."/>
            <person name="Bills G."/>
            <person name="Bluhm B."/>
            <person name="Cannon C."/>
            <person name="Castanera R."/>
            <person name="Culley D."/>
            <person name="Daum C."/>
            <person name="Ezra D."/>
            <person name="Gonzalez J."/>
            <person name="Henrissat B."/>
            <person name="Kuo A."/>
            <person name="Liang C."/>
            <person name="Lipzen A."/>
            <person name="Lutzoni F."/>
            <person name="Magnuson J."/>
            <person name="Mondo S."/>
            <person name="Nolan M."/>
            <person name="Ohm R."/>
            <person name="Pangilinan J."/>
            <person name="Park H.-J."/>
            <person name="Ramirez L."/>
            <person name="Alfaro M."/>
            <person name="Sun H."/>
            <person name="Tritt A."/>
            <person name="Yoshinaga Y."/>
            <person name="Zwiers L.-H."/>
            <person name="Turgeon B."/>
            <person name="Goodwin S."/>
            <person name="Spatafora J."/>
            <person name="Crous P."/>
            <person name="Grigoriev I."/>
        </authorList>
    </citation>
    <scope>NUCLEOTIDE SEQUENCE</scope>
    <source>
        <strain evidence="1">CBS 130266</strain>
    </source>
</reference>